<dbReference type="InterPro" id="IPR031099">
    <property type="entry name" value="BRCA1-associated"/>
</dbReference>
<dbReference type="SUPFAM" id="SSF52113">
    <property type="entry name" value="BRCT domain"/>
    <property type="match status" value="1"/>
</dbReference>
<dbReference type="EMBL" id="ASPP01018281">
    <property type="protein sequence ID" value="ETO16418.1"/>
    <property type="molecule type" value="Genomic_DNA"/>
</dbReference>
<keyword evidence="2" id="KW-0677">Repeat</keyword>
<comment type="subcellular location">
    <subcellularLocation>
        <location evidence="1">Nucleus</location>
    </subcellularLocation>
</comment>
<accession>X6MR13</accession>
<keyword evidence="8" id="KW-1185">Reference proteome</keyword>
<dbReference type="GO" id="GO:0000724">
    <property type="term" value="P:double-strand break repair via homologous recombination"/>
    <property type="evidence" value="ECO:0007669"/>
    <property type="project" value="TreeGrafter"/>
</dbReference>
<reference evidence="7 8" key="1">
    <citation type="journal article" date="2013" name="Curr. Biol.">
        <title>The Genome of the Foraminiferan Reticulomyxa filosa.</title>
        <authorList>
            <person name="Glockner G."/>
            <person name="Hulsmann N."/>
            <person name="Schleicher M."/>
            <person name="Noegel A.A."/>
            <person name="Eichinger L."/>
            <person name="Gallinger C."/>
            <person name="Pawlowski J."/>
            <person name="Sierra R."/>
            <person name="Euteneuer U."/>
            <person name="Pillet L."/>
            <person name="Moustafa A."/>
            <person name="Platzer M."/>
            <person name="Groth M."/>
            <person name="Szafranski K."/>
            <person name="Schliwa M."/>
        </authorList>
    </citation>
    <scope>NUCLEOTIDE SEQUENCE [LARGE SCALE GENOMIC DNA]</scope>
</reference>
<feature type="domain" description="BRCT" evidence="6">
    <location>
        <begin position="1"/>
        <end position="34"/>
    </location>
</feature>
<name>X6MR13_RETFI</name>
<dbReference type="PANTHER" id="PTHR13763:SF0">
    <property type="entry name" value="BREAST CANCER TYPE 1 SUSCEPTIBILITY PROTEIN"/>
    <property type="match status" value="1"/>
</dbReference>
<dbReference type="PROSITE" id="PS50172">
    <property type="entry name" value="BRCT"/>
    <property type="match status" value="1"/>
</dbReference>
<keyword evidence="5" id="KW-0539">Nucleus</keyword>
<dbReference type="GO" id="GO:0045944">
    <property type="term" value="P:positive regulation of transcription by RNA polymerase II"/>
    <property type="evidence" value="ECO:0007669"/>
    <property type="project" value="TreeGrafter"/>
</dbReference>
<evidence type="ECO:0000259" key="6">
    <source>
        <dbReference type="PROSITE" id="PS50172"/>
    </source>
</evidence>
<comment type="caution">
    <text evidence="7">The sequence shown here is derived from an EMBL/GenBank/DDBJ whole genome shotgun (WGS) entry which is preliminary data.</text>
</comment>
<organism evidence="7 8">
    <name type="scientific">Reticulomyxa filosa</name>
    <dbReference type="NCBI Taxonomy" id="46433"/>
    <lineage>
        <taxon>Eukaryota</taxon>
        <taxon>Sar</taxon>
        <taxon>Rhizaria</taxon>
        <taxon>Retaria</taxon>
        <taxon>Foraminifera</taxon>
        <taxon>Monothalamids</taxon>
        <taxon>Reticulomyxidae</taxon>
        <taxon>Reticulomyxa</taxon>
    </lineage>
</organism>
<protein>
    <recommendedName>
        <fullName evidence="6">BRCT domain-containing protein</fullName>
    </recommendedName>
</protein>
<proteinExistence type="predicted"/>
<feature type="non-terminal residue" evidence="7">
    <location>
        <position position="1"/>
    </location>
</feature>
<evidence type="ECO:0000256" key="1">
    <source>
        <dbReference type="ARBA" id="ARBA00004123"/>
    </source>
</evidence>
<evidence type="ECO:0000256" key="4">
    <source>
        <dbReference type="ARBA" id="ARBA00023204"/>
    </source>
</evidence>
<dbReference type="GO" id="GO:0004842">
    <property type="term" value="F:ubiquitin-protein transferase activity"/>
    <property type="evidence" value="ECO:0007669"/>
    <property type="project" value="TreeGrafter"/>
</dbReference>
<evidence type="ECO:0000256" key="3">
    <source>
        <dbReference type="ARBA" id="ARBA00022763"/>
    </source>
</evidence>
<keyword evidence="3" id="KW-0227">DNA damage</keyword>
<dbReference type="Gene3D" id="3.40.50.10190">
    <property type="entry name" value="BRCT domain"/>
    <property type="match status" value="1"/>
</dbReference>
<keyword evidence="4" id="KW-0234">DNA repair</keyword>
<dbReference type="InterPro" id="IPR036420">
    <property type="entry name" value="BRCT_dom_sf"/>
</dbReference>
<evidence type="ECO:0000313" key="7">
    <source>
        <dbReference type="EMBL" id="ETO16418.1"/>
    </source>
</evidence>
<dbReference type="InterPro" id="IPR001357">
    <property type="entry name" value="BRCT_dom"/>
</dbReference>
<sequence>YLKMVAAGGWVLCFDWVDECIKQGKLVNETPFEIVGDIKGESGAKKSRKDRENKKDEGLFHNCVAIISDELKTGNLSQDLKTVFRLGGAKILNCLPYKWEKEQKSKRKQISKENSKVYVFVYDAENFDLSKRQSQFCKQFGILKTQKIQTFKLLLWYHYLNKVYFKKMRGKCISHIIILASLRPFFHVF</sequence>
<evidence type="ECO:0000256" key="2">
    <source>
        <dbReference type="ARBA" id="ARBA00022737"/>
    </source>
</evidence>
<dbReference type="Proteomes" id="UP000023152">
    <property type="component" value="Unassembled WGS sequence"/>
</dbReference>
<dbReference type="OrthoDB" id="6105938at2759"/>
<evidence type="ECO:0000256" key="5">
    <source>
        <dbReference type="ARBA" id="ARBA00023242"/>
    </source>
</evidence>
<dbReference type="GO" id="GO:0005634">
    <property type="term" value="C:nucleus"/>
    <property type="evidence" value="ECO:0007669"/>
    <property type="project" value="UniProtKB-SubCell"/>
</dbReference>
<gene>
    <name evidence="7" type="ORF">RFI_20923</name>
</gene>
<dbReference type="PANTHER" id="PTHR13763">
    <property type="entry name" value="BREAST CANCER TYPE 1 SUSCEPTIBILITY PROTEIN BRCA1"/>
    <property type="match status" value="1"/>
</dbReference>
<dbReference type="AlphaFoldDB" id="X6MR13"/>
<evidence type="ECO:0000313" key="8">
    <source>
        <dbReference type="Proteomes" id="UP000023152"/>
    </source>
</evidence>